<name>A0A9W4CHL9_9CYAN</name>
<dbReference type="EMBL" id="LR882967">
    <property type="protein sequence ID" value="CAD5910641.1"/>
    <property type="molecule type" value="Genomic_DNA"/>
</dbReference>
<dbReference type="Gene3D" id="2.160.20.10">
    <property type="entry name" value="Single-stranded right-handed beta-helix, Pectin lyase-like"/>
    <property type="match status" value="1"/>
</dbReference>
<dbReference type="NCBIfam" id="TIGR01901">
    <property type="entry name" value="adhes_NPXG"/>
    <property type="match status" value="1"/>
</dbReference>
<dbReference type="AlphaFoldDB" id="A0A9W4CHL9"/>
<keyword evidence="4" id="KW-1185">Reference proteome</keyword>
<dbReference type="InterPro" id="IPR008638">
    <property type="entry name" value="FhaB/CdiA-like_TPS"/>
</dbReference>
<dbReference type="SMART" id="SM00912">
    <property type="entry name" value="Haemagg_act"/>
    <property type="match status" value="1"/>
</dbReference>
<dbReference type="Proteomes" id="UP001153719">
    <property type="component" value="Chromosome"/>
</dbReference>
<dbReference type="Pfam" id="PF05860">
    <property type="entry name" value="TPS"/>
    <property type="match status" value="1"/>
</dbReference>
<evidence type="ECO:0000313" key="3">
    <source>
        <dbReference type="EMBL" id="CAD5910641.1"/>
    </source>
</evidence>
<organism evidence="3 4">
    <name type="scientific">Planktothrix pseudagardhii</name>
    <dbReference type="NCBI Taxonomy" id="132604"/>
    <lineage>
        <taxon>Bacteria</taxon>
        <taxon>Bacillati</taxon>
        <taxon>Cyanobacteriota</taxon>
        <taxon>Cyanophyceae</taxon>
        <taxon>Oscillatoriophycideae</taxon>
        <taxon>Oscillatoriales</taxon>
        <taxon>Microcoleaceae</taxon>
        <taxon>Planktothrix</taxon>
    </lineage>
</organism>
<dbReference type="SUPFAM" id="SSF51126">
    <property type="entry name" value="Pectin lyase-like"/>
    <property type="match status" value="1"/>
</dbReference>
<feature type="chain" id="PRO_5040958668" evidence="1">
    <location>
        <begin position="30"/>
        <end position="730"/>
    </location>
</feature>
<dbReference type="InterPro" id="IPR012334">
    <property type="entry name" value="Pectin_lyas_fold"/>
</dbReference>
<dbReference type="InterPro" id="IPR011050">
    <property type="entry name" value="Pectin_lyase_fold/virulence"/>
</dbReference>
<reference evidence="3" key="1">
    <citation type="submission" date="2020-09" db="EMBL/GenBank/DDBJ databases">
        <authorList>
            <person name="Blom J."/>
        </authorList>
    </citation>
    <scope>NUCLEOTIDE SEQUENCE</scope>
    <source>
        <strain evidence="3">No.713</strain>
    </source>
</reference>
<proteinExistence type="predicted"/>
<evidence type="ECO:0000259" key="2">
    <source>
        <dbReference type="SMART" id="SM00912"/>
    </source>
</evidence>
<feature type="signal peptide" evidence="1">
    <location>
        <begin position="1"/>
        <end position="29"/>
    </location>
</feature>
<feature type="domain" description="Filamentous haemagglutinin FhaB/tRNA nuclease CdiA-like TPS" evidence="2">
    <location>
        <begin position="38"/>
        <end position="154"/>
    </location>
</feature>
<dbReference type="KEGG" id="ppsu:NO713_00013"/>
<protein>
    <submittedName>
        <fullName evidence="3">Filamentous hemagglutinin family outer membrane protein</fullName>
    </submittedName>
</protein>
<sequence length="730" mass="76716">MIKTSPLPLFFVCLGTPLILLMESSTVGAQSVISAADGTGTLVTPITHPGGSPMQMNITGGKVSGDGVNLFHSFQQFNIPQNQVVNFITTPNIHNILGRINGGSPSFIDGLIQVSGGNANLFLMNPSGMIFGSQARLDVPAAFLATTADGIGFNSGSWFNAIGDADWSQLVGNPNAFQFNASQPGSIINLGQLEVKPGQDLTLLAGTIVNTGSLEGGTILLQTVPGEHLVRLSQTGYLLSLEISPNSDINSLAIAPLSLPQLLTGSGIKEATNLSINQAGDIVLTQGKQVQPGDIVLLNTIATAENTILNAHQNLTLIESQLFTTADLNLLAGNIVTIRDGQTPFQALSGGNLTIQGNQTIDILALNFPQIPLQAGGNLTLISDGIISGDAHFAAGGNFQILNLSGTVGTFFSLYDPIIYADGNVIFGDYSGASLKIEAQGSIQGGDINITQGDTEVNTSDVDAEILRSSPSLILRSGQTLTTSPTLQENTTINDTFFINSTQNLGNNISVGNITTAGGPVILKSPGQIAVDSIFTSGGDITLESIGNIASSGTLFSSGGNILISTDNLFRVQETVTDSTGTNVSISSAGENRDGNITIQHGGGIETPFIIGDASQNGTAGAIKTGSETLLLTFEVPVPPATFTQGNITISTTYTPPPVPTIPPHPQLPNPLLHRHQHRLYPPPHPLRPVHQLWYQPQHPFPHPFPPLFPRLFPHPLLHPFPHQHPFLKP</sequence>
<dbReference type="RefSeq" id="WP_254172707.1">
    <property type="nucleotide sequence ID" value="NZ_LR882967.1"/>
</dbReference>
<keyword evidence="1" id="KW-0732">Signal</keyword>
<evidence type="ECO:0000256" key="1">
    <source>
        <dbReference type="SAM" id="SignalP"/>
    </source>
</evidence>
<accession>A0A9W4CHL9</accession>
<gene>
    <name evidence="3" type="ORF">NO713_00013</name>
</gene>
<evidence type="ECO:0000313" key="4">
    <source>
        <dbReference type="Proteomes" id="UP001153719"/>
    </source>
</evidence>